<comment type="caution">
    <text evidence="2">The sequence shown here is derived from an EMBL/GenBank/DDBJ whole genome shotgun (WGS) entry which is preliminary data.</text>
</comment>
<dbReference type="EMBL" id="JWIN03000016">
    <property type="protein sequence ID" value="KAB1265665.1"/>
    <property type="molecule type" value="Genomic_DNA"/>
</dbReference>
<name>A0A5N4D3J4_CAMDR</name>
<evidence type="ECO:0000313" key="2">
    <source>
        <dbReference type="EMBL" id="KAB1265665.1"/>
    </source>
</evidence>
<feature type="region of interest" description="Disordered" evidence="1">
    <location>
        <begin position="36"/>
        <end position="82"/>
    </location>
</feature>
<sequence length="111" mass="12144">MLGPCSQTPGTSSAFQGLASPVSGWAPGTVFETLPLPTRFHSQPPHDQVPLNGSQQHLHKAGPGNHLDYLQSPPQQDARRPLMVKSWSKAWVTSGEMPPTEGHFPKIKKWN</sequence>
<evidence type="ECO:0000256" key="1">
    <source>
        <dbReference type="SAM" id="MobiDB-lite"/>
    </source>
</evidence>
<keyword evidence="3" id="KW-1185">Reference proteome</keyword>
<organism evidence="2 3">
    <name type="scientific">Camelus dromedarius</name>
    <name type="common">Dromedary</name>
    <name type="synonym">Arabian camel</name>
    <dbReference type="NCBI Taxonomy" id="9838"/>
    <lineage>
        <taxon>Eukaryota</taxon>
        <taxon>Metazoa</taxon>
        <taxon>Chordata</taxon>
        <taxon>Craniata</taxon>
        <taxon>Vertebrata</taxon>
        <taxon>Euteleostomi</taxon>
        <taxon>Mammalia</taxon>
        <taxon>Eutheria</taxon>
        <taxon>Laurasiatheria</taxon>
        <taxon>Artiodactyla</taxon>
        <taxon>Tylopoda</taxon>
        <taxon>Camelidae</taxon>
        <taxon>Camelus</taxon>
    </lineage>
</organism>
<accession>A0A5N4D3J4</accession>
<dbReference type="AlphaFoldDB" id="A0A5N4D3J4"/>
<protein>
    <submittedName>
        <fullName evidence="2">Uncharacterized protein</fullName>
    </submittedName>
</protein>
<reference evidence="2 3" key="1">
    <citation type="journal article" date="2019" name="Mol. Ecol. Resour.">
        <title>Improving Illumina assemblies with Hi-C and long reads: an example with the North African dromedary.</title>
        <authorList>
            <person name="Elbers J.P."/>
            <person name="Rogers M.F."/>
            <person name="Perelman P.L."/>
            <person name="Proskuryakova A.A."/>
            <person name="Serdyukova N.A."/>
            <person name="Johnson W.E."/>
            <person name="Horin P."/>
            <person name="Corander J."/>
            <person name="Murphy D."/>
            <person name="Burger P.A."/>
        </authorList>
    </citation>
    <scope>NUCLEOTIDE SEQUENCE [LARGE SCALE GENOMIC DNA]</scope>
    <source>
        <strain evidence="2">Drom800</strain>
        <tissue evidence="2">Blood</tissue>
    </source>
</reference>
<gene>
    <name evidence="2" type="ORF">Cadr_000019755</name>
</gene>
<proteinExistence type="predicted"/>
<dbReference type="Proteomes" id="UP000299084">
    <property type="component" value="Unassembled WGS sequence"/>
</dbReference>
<evidence type="ECO:0000313" key="3">
    <source>
        <dbReference type="Proteomes" id="UP000299084"/>
    </source>
</evidence>